<proteinExistence type="predicted"/>
<name>A0ABN6X645_9MICO</name>
<protein>
    <submittedName>
        <fullName evidence="4">X-Pro dipeptidyl-peptidase</fullName>
    </submittedName>
</protein>
<organism evidence="4 5">
    <name type="scientific">Microbacterium suwonense</name>
    <dbReference type="NCBI Taxonomy" id="683047"/>
    <lineage>
        <taxon>Bacteria</taxon>
        <taxon>Bacillati</taxon>
        <taxon>Actinomycetota</taxon>
        <taxon>Actinomycetes</taxon>
        <taxon>Micrococcales</taxon>
        <taxon>Microbacteriaceae</taxon>
        <taxon>Microbacterium</taxon>
    </lineage>
</organism>
<dbReference type="InterPro" id="IPR013736">
    <property type="entry name" value="Xaa-Pro_dipept_C"/>
</dbReference>
<dbReference type="InterPro" id="IPR029058">
    <property type="entry name" value="AB_hydrolase_fold"/>
</dbReference>
<evidence type="ECO:0000313" key="5">
    <source>
        <dbReference type="Proteomes" id="UP001321543"/>
    </source>
</evidence>
<dbReference type="SUPFAM" id="SSF49785">
    <property type="entry name" value="Galactose-binding domain-like"/>
    <property type="match status" value="1"/>
</dbReference>
<dbReference type="Gene3D" id="3.40.50.1820">
    <property type="entry name" value="alpha/beta hydrolase"/>
    <property type="match status" value="1"/>
</dbReference>
<keyword evidence="5" id="KW-1185">Reference proteome</keyword>
<evidence type="ECO:0000256" key="2">
    <source>
        <dbReference type="SAM" id="MobiDB-lite"/>
    </source>
</evidence>
<dbReference type="SUPFAM" id="SSF53474">
    <property type="entry name" value="alpha/beta-Hydrolases"/>
    <property type="match status" value="1"/>
</dbReference>
<dbReference type="RefSeq" id="WP_286300568.1">
    <property type="nucleotide sequence ID" value="NZ_AP027728.1"/>
</dbReference>
<dbReference type="NCBIfam" id="TIGR00976">
    <property type="entry name" value="CocE_NonD"/>
    <property type="match status" value="1"/>
</dbReference>
<accession>A0ABN6X645</accession>
<dbReference type="EMBL" id="AP027728">
    <property type="protein sequence ID" value="BDZ40077.1"/>
    <property type="molecule type" value="Genomic_DNA"/>
</dbReference>
<reference evidence="5" key="1">
    <citation type="journal article" date="2019" name="Int. J. Syst. Evol. Microbiol.">
        <title>The Global Catalogue of Microorganisms (GCM) 10K type strain sequencing project: providing services to taxonomists for standard genome sequencing and annotation.</title>
        <authorList>
            <consortium name="The Broad Institute Genomics Platform"/>
            <consortium name="The Broad Institute Genome Sequencing Center for Infectious Disease"/>
            <person name="Wu L."/>
            <person name="Ma J."/>
        </authorList>
    </citation>
    <scope>NUCLEOTIDE SEQUENCE [LARGE SCALE GENOMIC DNA]</scope>
    <source>
        <strain evidence="5">NBRC 106310</strain>
    </source>
</reference>
<dbReference type="Gene3D" id="2.60.120.260">
    <property type="entry name" value="Galactose-binding domain-like"/>
    <property type="match status" value="1"/>
</dbReference>
<dbReference type="InterPro" id="IPR005674">
    <property type="entry name" value="CocE/Ser_esterase"/>
</dbReference>
<dbReference type="Gene3D" id="1.10.3020.10">
    <property type="entry name" value="alpha-amino acid ester hydrolase ( Helical cap domain)"/>
    <property type="match status" value="1"/>
</dbReference>
<evidence type="ECO:0000259" key="3">
    <source>
        <dbReference type="SMART" id="SM00939"/>
    </source>
</evidence>
<evidence type="ECO:0000313" key="4">
    <source>
        <dbReference type="EMBL" id="BDZ40077.1"/>
    </source>
</evidence>
<sequence length="555" mass="60909">MSLQQKITRAMDARGVRPLALGPYEIDIHRDLRVPMDDGVELLADLIVPIGGGDPSMPTVVLRSPYGRRGPIASGARRLAYAGCTVLVQSCRGTGGSPGRFHPQVNEQRDGIATHRWVRGQSWFTGHLATFGPSYLGYVQWAIAGKLQRDDPETAPEALVLQVTMPDFGAVTWDNNAFALRNALGWTRMMRKRGPALIGMLLPDRKLQKGFETLPLGRGDEVATGESVDWYQDWVRHEKLTDEYWTQQSHTASVPDVTAPVLMLTGWYDIFLPWQLRTYAQLVEAGNPPRLTVGPWGHSSPEMEAPLLDETLDLFGEIFGSRTSTRTAPVRAYLTGAEEWRELATWPPAGTHGQEWVLHADGVLSPGAASGGTTRYRYDPDAPTPAVGGPSLTPDTLPQDNRAHERRDDVVVFRGSALTEPVTIAGKPAARIRFRSSRPSYDIFVRITDTHPDGRVLTVCDGIRRIGSVGSVVTDPEPDAEGWREVEIPLWPVFHRFAPGHRIGVQVSSGAHPRYARNPGSVDPAFSAVSAGVADQEISHDGPSVSRIELPVWES</sequence>
<dbReference type="InterPro" id="IPR008979">
    <property type="entry name" value="Galactose-bd-like_sf"/>
</dbReference>
<dbReference type="Pfam" id="PF02129">
    <property type="entry name" value="Peptidase_S15"/>
    <property type="match status" value="1"/>
</dbReference>
<keyword evidence="1" id="KW-0378">Hydrolase</keyword>
<dbReference type="InterPro" id="IPR000383">
    <property type="entry name" value="Xaa-Pro-like_dom"/>
</dbReference>
<dbReference type="Pfam" id="PF08530">
    <property type="entry name" value="PepX_C"/>
    <property type="match status" value="1"/>
</dbReference>
<feature type="region of interest" description="Disordered" evidence="2">
    <location>
        <begin position="380"/>
        <end position="405"/>
    </location>
</feature>
<evidence type="ECO:0000256" key="1">
    <source>
        <dbReference type="ARBA" id="ARBA00022801"/>
    </source>
</evidence>
<gene>
    <name evidence="4" type="ORF">GCM10025863_26910</name>
</gene>
<dbReference type="SMART" id="SM00939">
    <property type="entry name" value="PepX_C"/>
    <property type="match status" value="1"/>
</dbReference>
<dbReference type="Proteomes" id="UP001321543">
    <property type="component" value="Chromosome"/>
</dbReference>
<feature type="domain" description="Xaa-Pro dipeptidyl-peptidase C-terminal" evidence="3">
    <location>
        <begin position="312"/>
        <end position="549"/>
    </location>
</feature>